<accession>A0ABW3H9B0</accession>
<dbReference type="PANTHER" id="PTHR46332:SF5">
    <property type="entry name" value="ASPARTATE BETA-HYDROXYLASE DOMAIN CONTAINING 2"/>
    <property type="match status" value="1"/>
</dbReference>
<evidence type="ECO:0000313" key="6">
    <source>
        <dbReference type="Proteomes" id="UP001596977"/>
    </source>
</evidence>
<dbReference type="InterPro" id="IPR011990">
    <property type="entry name" value="TPR-like_helical_dom_sf"/>
</dbReference>
<feature type="domain" description="Aspartyl/asparaginy/proline hydroxylase" evidence="4">
    <location>
        <begin position="197"/>
        <end position="360"/>
    </location>
</feature>
<dbReference type="InterPro" id="IPR051821">
    <property type="entry name" value="Asp/Asn_beta-hydroxylase"/>
</dbReference>
<proteinExistence type="inferred from homology"/>
<comment type="caution">
    <text evidence="5">The sequence shown here is derived from an EMBL/GenBank/DDBJ whole genome shotgun (WGS) entry which is preliminary data.</text>
</comment>
<keyword evidence="3" id="KW-0560">Oxidoreductase</keyword>
<keyword evidence="6" id="KW-1185">Reference proteome</keyword>
<dbReference type="InterPro" id="IPR027443">
    <property type="entry name" value="IPNS-like_sf"/>
</dbReference>
<evidence type="ECO:0000313" key="5">
    <source>
        <dbReference type="EMBL" id="MFD0947624.1"/>
    </source>
</evidence>
<evidence type="ECO:0000256" key="3">
    <source>
        <dbReference type="ARBA" id="ARBA00023002"/>
    </source>
</evidence>
<gene>
    <name evidence="5" type="ORF">ACFQ1E_14840</name>
</gene>
<sequence length="385" mass="41906">MSDAATLVAQADRAAAAQDLKGAQALLRQAAEADPGDFGVLMRLAGISRALGQPRVALDAAHAALAVHPLDFSALLLRASLLERIEDPRAGEAWGNALAQRPDGALPPQLAGIVAEAERRHNAWLDAREARLAQGTAAIEAGADEDERWRIARFRTNALRRTRVWHSEPTHYHFPGIAEREYHPRARFPWLEELEAATDAIAAELEAAMASERSELVPYIEYPDHLPLQQWRPLNRNPDWTAIHLYKNGKRVEANARHAPATLALLDRIGQPDIPGASPNAMFSLLAPGTSIPPHVGVNNARLVCHLPLVVPEGCWFRVGGETRLWERGRAWVFDDTVEHEAMNPSGLLRVVLILDVWHPDLTAAERAAVAAMIAADGGSSAGGL</sequence>
<reference evidence="6" key="1">
    <citation type="journal article" date="2019" name="Int. J. Syst. Evol. Microbiol.">
        <title>The Global Catalogue of Microorganisms (GCM) 10K type strain sequencing project: providing services to taxonomists for standard genome sequencing and annotation.</title>
        <authorList>
            <consortium name="The Broad Institute Genomics Platform"/>
            <consortium name="The Broad Institute Genome Sequencing Center for Infectious Disease"/>
            <person name="Wu L."/>
            <person name="Ma J."/>
        </authorList>
    </citation>
    <scope>NUCLEOTIDE SEQUENCE [LARGE SCALE GENOMIC DNA]</scope>
    <source>
        <strain evidence="6">CCUG 62982</strain>
    </source>
</reference>
<dbReference type="SUPFAM" id="SSF51197">
    <property type="entry name" value="Clavaminate synthase-like"/>
    <property type="match status" value="1"/>
</dbReference>
<organism evidence="5 6">
    <name type="scientific">Sphingomonas canadensis</name>
    <dbReference type="NCBI Taxonomy" id="1219257"/>
    <lineage>
        <taxon>Bacteria</taxon>
        <taxon>Pseudomonadati</taxon>
        <taxon>Pseudomonadota</taxon>
        <taxon>Alphaproteobacteria</taxon>
        <taxon>Sphingomonadales</taxon>
        <taxon>Sphingomonadaceae</taxon>
        <taxon>Sphingomonas</taxon>
    </lineage>
</organism>
<dbReference type="PANTHER" id="PTHR46332">
    <property type="entry name" value="ASPARTATE BETA-HYDROXYLASE DOMAIN-CONTAINING PROTEIN 2"/>
    <property type="match status" value="1"/>
</dbReference>
<dbReference type="InterPro" id="IPR007803">
    <property type="entry name" value="Asp/Arg/Pro-Hydrxlase"/>
</dbReference>
<evidence type="ECO:0000259" key="4">
    <source>
        <dbReference type="Pfam" id="PF05118"/>
    </source>
</evidence>
<dbReference type="SUPFAM" id="SSF48452">
    <property type="entry name" value="TPR-like"/>
    <property type="match status" value="1"/>
</dbReference>
<keyword evidence="2" id="KW-0223">Dioxygenase</keyword>
<dbReference type="Gene3D" id="1.25.40.10">
    <property type="entry name" value="Tetratricopeptide repeat domain"/>
    <property type="match status" value="1"/>
</dbReference>
<dbReference type="Pfam" id="PF05118">
    <property type="entry name" value="Asp_Arg_Hydrox"/>
    <property type="match status" value="1"/>
</dbReference>
<protein>
    <submittedName>
        <fullName evidence="5">Aspartyl/asparaginyl beta-hydroxylase domain-containing protein</fullName>
    </submittedName>
</protein>
<comment type="similarity">
    <text evidence="1">Belongs to the aspartyl/asparaginyl beta-hydroxylase family.</text>
</comment>
<evidence type="ECO:0000256" key="2">
    <source>
        <dbReference type="ARBA" id="ARBA00022964"/>
    </source>
</evidence>
<dbReference type="RefSeq" id="WP_264945063.1">
    <property type="nucleotide sequence ID" value="NZ_JAPDRA010000007.1"/>
</dbReference>
<dbReference type="EMBL" id="JBHTJG010000007">
    <property type="protein sequence ID" value="MFD0947624.1"/>
    <property type="molecule type" value="Genomic_DNA"/>
</dbReference>
<evidence type="ECO:0000256" key="1">
    <source>
        <dbReference type="ARBA" id="ARBA00007730"/>
    </source>
</evidence>
<name>A0ABW3H9B0_9SPHN</name>
<dbReference type="Gene3D" id="2.60.120.330">
    <property type="entry name" value="B-lactam Antibiotic, Isopenicillin N Synthase, Chain"/>
    <property type="match status" value="1"/>
</dbReference>
<dbReference type="Proteomes" id="UP001596977">
    <property type="component" value="Unassembled WGS sequence"/>
</dbReference>